<evidence type="ECO:0000256" key="3">
    <source>
        <dbReference type="ARBA" id="ARBA00023004"/>
    </source>
</evidence>
<dbReference type="RefSeq" id="WP_128466000.1">
    <property type="nucleotide sequence ID" value="NZ_CP035108.1"/>
</dbReference>
<name>A0A3R5UY82_9BACT</name>
<reference evidence="5 6" key="1">
    <citation type="submission" date="2019-01" db="EMBL/GenBank/DDBJ databases">
        <title>Geovibrio thiophilus DSM 11263, complete genome.</title>
        <authorList>
            <person name="Spring S."/>
            <person name="Bunk B."/>
            <person name="Sproer C."/>
        </authorList>
    </citation>
    <scope>NUCLEOTIDE SEQUENCE [LARGE SCALE GENOMIC DNA]</scope>
    <source>
        <strain evidence="5 6">DSM 11263</strain>
    </source>
</reference>
<dbReference type="NCBIfam" id="TIGR02481">
    <property type="entry name" value="hemeryth_dom"/>
    <property type="match status" value="1"/>
</dbReference>
<evidence type="ECO:0000313" key="6">
    <source>
        <dbReference type="Proteomes" id="UP000287502"/>
    </source>
</evidence>
<dbReference type="InterPro" id="IPR012312">
    <property type="entry name" value="Hemerythrin-like"/>
</dbReference>
<evidence type="ECO:0000256" key="2">
    <source>
        <dbReference type="ARBA" id="ARBA00022723"/>
    </source>
</evidence>
<dbReference type="AlphaFoldDB" id="A0A3R5UY82"/>
<dbReference type="InterPro" id="IPR050669">
    <property type="entry name" value="Hemerythrin"/>
</dbReference>
<evidence type="ECO:0000259" key="4">
    <source>
        <dbReference type="Pfam" id="PF01814"/>
    </source>
</evidence>
<comment type="similarity">
    <text evidence="1">Belongs to the hemerythrin family.</text>
</comment>
<keyword evidence="6" id="KW-1185">Reference proteome</keyword>
<evidence type="ECO:0000313" key="5">
    <source>
        <dbReference type="EMBL" id="QAR32713.1"/>
    </source>
</evidence>
<proteinExistence type="inferred from homology"/>
<dbReference type="SUPFAM" id="SSF47188">
    <property type="entry name" value="Hemerythrin-like"/>
    <property type="match status" value="1"/>
</dbReference>
<dbReference type="InterPro" id="IPR012827">
    <property type="entry name" value="Hemerythrin_metal-bd"/>
</dbReference>
<dbReference type="EMBL" id="CP035108">
    <property type="protein sequence ID" value="QAR32713.1"/>
    <property type="molecule type" value="Genomic_DNA"/>
</dbReference>
<dbReference type="Gene3D" id="1.20.120.50">
    <property type="entry name" value="Hemerythrin-like"/>
    <property type="match status" value="1"/>
</dbReference>
<evidence type="ECO:0000256" key="1">
    <source>
        <dbReference type="ARBA" id="ARBA00010587"/>
    </source>
</evidence>
<protein>
    <recommendedName>
        <fullName evidence="4">Hemerythrin-like domain-containing protein</fullName>
    </recommendedName>
</protein>
<organism evidence="5 6">
    <name type="scientific">Geovibrio thiophilus</name>
    <dbReference type="NCBI Taxonomy" id="139438"/>
    <lineage>
        <taxon>Bacteria</taxon>
        <taxon>Pseudomonadati</taxon>
        <taxon>Deferribacterota</taxon>
        <taxon>Deferribacteres</taxon>
        <taxon>Deferribacterales</taxon>
        <taxon>Geovibrionaceae</taxon>
        <taxon>Geovibrio</taxon>
    </lineage>
</organism>
<dbReference type="OrthoDB" id="9797092at2"/>
<sequence>MIKKGNGFITGIEFMDQQHDFFVTAMNRLLEAMKNGEGKEEIRKTMRFVELHILKYFPREEEFMRENSYHDIEFHIIQHKKFRADFDEIKDIYFSKGYSVSLPLTLQRKMQDWLANHISKTDSILGDYVNSVKKTGGGTAG</sequence>
<dbReference type="PANTHER" id="PTHR37164">
    <property type="entry name" value="BACTERIOHEMERYTHRIN"/>
    <property type="match status" value="1"/>
</dbReference>
<feature type="domain" description="Hemerythrin-like" evidence="4">
    <location>
        <begin position="10"/>
        <end position="126"/>
    </location>
</feature>
<dbReference type="GO" id="GO:0046872">
    <property type="term" value="F:metal ion binding"/>
    <property type="evidence" value="ECO:0007669"/>
    <property type="project" value="UniProtKB-KW"/>
</dbReference>
<dbReference type="CDD" id="cd12107">
    <property type="entry name" value="Hemerythrin"/>
    <property type="match status" value="1"/>
</dbReference>
<keyword evidence="3" id="KW-0408">Iron</keyword>
<dbReference type="Pfam" id="PF01814">
    <property type="entry name" value="Hemerythrin"/>
    <property type="match status" value="1"/>
</dbReference>
<dbReference type="Proteomes" id="UP000287502">
    <property type="component" value="Chromosome"/>
</dbReference>
<dbReference type="InterPro" id="IPR035938">
    <property type="entry name" value="Hemerythrin-like_sf"/>
</dbReference>
<accession>A0A3R5UY82</accession>
<keyword evidence="2" id="KW-0479">Metal-binding</keyword>
<gene>
    <name evidence="5" type="ORF">EP073_04625</name>
</gene>
<dbReference type="PANTHER" id="PTHR37164:SF1">
    <property type="entry name" value="BACTERIOHEMERYTHRIN"/>
    <property type="match status" value="1"/>
</dbReference>
<dbReference type="KEGG" id="gtl:EP073_04625"/>